<keyword evidence="8" id="KW-0819">tRNA processing</keyword>
<comment type="similarity">
    <text evidence="2 11">Belongs to the class I-like SAM-binding methyltransferase superfamily. RsmB/NOP family.</text>
</comment>
<dbReference type="PROSITE" id="PS51686">
    <property type="entry name" value="SAM_MT_RSMB_NOP"/>
    <property type="match status" value="1"/>
</dbReference>
<evidence type="ECO:0000256" key="12">
    <source>
        <dbReference type="SAM" id="MobiDB-lite"/>
    </source>
</evidence>
<dbReference type="EC" id="2.1.1.203" evidence="3"/>
<dbReference type="CTD" id="8239143"/>
<dbReference type="Pfam" id="PF25378">
    <property type="entry name" value="PUA_NSUN2"/>
    <property type="match status" value="1"/>
</dbReference>
<evidence type="ECO:0000256" key="7">
    <source>
        <dbReference type="ARBA" id="ARBA00022691"/>
    </source>
</evidence>
<feature type="region of interest" description="Disordered" evidence="12">
    <location>
        <begin position="421"/>
        <end position="443"/>
    </location>
</feature>
<evidence type="ECO:0000256" key="5">
    <source>
        <dbReference type="ARBA" id="ARBA00022603"/>
    </source>
</evidence>
<dbReference type="PANTHER" id="PTHR22808:SF1">
    <property type="entry name" value="RNA CYTOSINE-C(5)-METHYLTRANSFERASE NSUN2-RELATED"/>
    <property type="match status" value="1"/>
</dbReference>
<evidence type="ECO:0000256" key="3">
    <source>
        <dbReference type="ARBA" id="ARBA00012629"/>
    </source>
</evidence>
<keyword evidence="7 11" id="KW-0949">S-adenosyl-L-methionine</keyword>
<dbReference type="GO" id="GO:0005634">
    <property type="term" value="C:nucleus"/>
    <property type="evidence" value="ECO:0007669"/>
    <property type="project" value="UniProtKB-SubCell"/>
</dbReference>
<organism>
    <name type="scientific">Pediculus humanus subsp. corporis</name>
    <name type="common">Body louse</name>
    <dbReference type="NCBI Taxonomy" id="121224"/>
    <lineage>
        <taxon>Eukaryota</taxon>
        <taxon>Metazoa</taxon>
        <taxon>Ecdysozoa</taxon>
        <taxon>Arthropoda</taxon>
        <taxon>Hexapoda</taxon>
        <taxon>Insecta</taxon>
        <taxon>Pterygota</taxon>
        <taxon>Neoptera</taxon>
        <taxon>Paraneoptera</taxon>
        <taxon>Psocodea</taxon>
        <taxon>Troctomorpha</taxon>
        <taxon>Phthiraptera</taxon>
        <taxon>Anoplura</taxon>
        <taxon>Pediculidae</taxon>
        <taxon>Pediculus</taxon>
    </lineage>
</organism>
<feature type="binding site" evidence="11">
    <location>
        <position position="199"/>
    </location>
    <ligand>
        <name>S-adenosyl-L-methionine</name>
        <dbReference type="ChEBI" id="CHEBI:59789"/>
    </ligand>
</feature>
<dbReference type="AlphaFoldDB" id="E0VW57"/>
<dbReference type="Pfam" id="PF01189">
    <property type="entry name" value="Methyltr_RsmB-F"/>
    <property type="match status" value="1"/>
</dbReference>
<dbReference type="FunCoup" id="E0VW57">
    <property type="interactions" value="2272"/>
</dbReference>
<evidence type="ECO:0000256" key="10">
    <source>
        <dbReference type="ARBA" id="ARBA00023242"/>
    </source>
</evidence>
<feature type="compositionally biased region" description="Basic residues" evidence="12">
    <location>
        <begin position="1"/>
        <end position="14"/>
    </location>
</feature>
<evidence type="ECO:0000256" key="8">
    <source>
        <dbReference type="ARBA" id="ARBA00022694"/>
    </source>
</evidence>
<feature type="binding site" evidence="11">
    <location>
        <position position="253"/>
    </location>
    <ligand>
        <name>S-adenosyl-L-methionine</name>
        <dbReference type="ChEBI" id="CHEBI:59789"/>
    </ligand>
</feature>
<dbReference type="RefSeq" id="XP_002430351.1">
    <property type="nucleotide sequence ID" value="XM_002430306.1"/>
</dbReference>
<evidence type="ECO:0000313" key="15">
    <source>
        <dbReference type="EnsemblMetazoa" id="PHUM474660-PA"/>
    </source>
</evidence>
<dbReference type="STRING" id="121224.E0VW57"/>
<dbReference type="InterPro" id="IPR018314">
    <property type="entry name" value="RsmB/NOL1/NOP2-like_CS"/>
</dbReference>
<evidence type="ECO:0000256" key="6">
    <source>
        <dbReference type="ARBA" id="ARBA00022679"/>
    </source>
</evidence>
<protein>
    <recommendedName>
        <fullName evidence="3">tRNA (cytosine(34)-C(5))-methyltransferase</fullName>
        <ecNumber evidence="3">2.1.1.203</ecNumber>
    </recommendedName>
</protein>
<feature type="domain" description="SAM-dependent MTase RsmB/NOP-type" evidence="13">
    <location>
        <begin position="52"/>
        <end position="414"/>
    </location>
</feature>
<dbReference type="Pfam" id="PF25376">
    <property type="entry name" value="Pre-PUA_NSUN2"/>
    <property type="match status" value="1"/>
</dbReference>
<dbReference type="OMA" id="QLFTEYV"/>
<dbReference type="InterPro" id="IPR049560">
    <property type="entry name" value="MeTrfase_RsmB-F_NOP2_cat"/>
</dbReference>
<evidence type="ECO:0000256" key="9">
    <source>
        <dbReference type="ARBA" id="ARBA00022884"/>
    </source>
</evidence>
<keyword evidence="10" id="KW-0539">Nucleus</keyword>
<dbReference type="InterPro" id="IPR057286">
    <property type="entry name" value="PUA_NSUN2"/>
</dbReference>
<reference evidence="14" key="1">
    <citation type="submission" date="2007-04" db="EMBL/GenBank/DDBJ databases">
        <title>Annotation of Pediculus humanus corporis strain USDA.</title>
        <authorList>
            <person name="Kirkness E."/>
            <person name="Hannick L."/>
            <person name="Hass B."/>
            <person name="Bruggner R."/>
            <person name="Lawson D."/>
            <person name="Bidwell S."/>
            <person name="Joardar V."/>
            <person name="Caler E."/>
            <person name="Walenz B."/>
            <person name="Inman J."/>
            <person name="Schobel S."/>
            <person name="Galinsky K."/>
            <person name="Amedeo P."/>
            <person name="Strausberg R."/>
        </authorList>
    </citation>
    <scope>NUCLEOTIDE SEQUENCE</scope>
    <source>
        <strain evidence="14">USDA</strain>
    </source>
</reference>
<dbReference type="GO" id="GO:0000049">
    <property type="term" value="F:tRNA binding"/>
    <property type="evidence" value="ECO:0007669"/>
    <property type="project" value="UniProtKB-KW"/>
</dbReference>
<feature type="binding site" evidence="11">
    <location>
        <position position="226"/>
    </location>
    <ligand>
        <name>S-adenosyl-L-methionine</name>
        <dbReference type="ChEBI" id="CHEBI:59789"/>
    </ligand>
</feature>
<sequence>MRKNKIKRKVKRERSKNENSRKSYEDIVRENKDFESYYKLQKICPEEEWDNFIKALKEDLPTAFRITGSKTEAKTLLQIVQGQYFKDFLNAKQDESIKEPFALPWYPDNLAWQLQLSRKDIRRCEAFFKLHNFLISETDSGNINRQEVVSMIPPIALDVKSHHKILDMCASPGSKTAQLIEYLHKNDERLPKGFVIANDIDNNRCYMLVHQAKRLSSPNIIITNHDASIMPNFIIKNNDGGENILKFDRILCDVPCTGDGTLRKNADIWTKWNTANGNNLHGVQFRIIKRGVEMLTIGGRLVYSTCSLNPVENEAVIARLLTEAQGSLKLVNLAPLLPGLKYLKGLKSWLVTSKDVKGYKTFDEVPKQWHTVVRPQMFPPPQDIVDQLNLDLCVRILPHHQDTGGFFVAALEKVKTLPWESSKMNDGNEEKNNSNQKVKEPSRKKRKIFGYREDPFIFFDENEPVWHDIKEFYDITNELPAQCLLTRCKEGKKKNIYLTSPEVRDIVINNAERFKIINTGVKTFARCDTKGMKCSFRLAQEGLWSIFQFIGPKRKISLTKNDLLLLLENNDPKNPPETAKLNPTTQKSLNQIGAGSCVFVYDEEPVTDKSLHVELAGWVGAVTTRVYIPLSDCIHYLRLLGGDTSKFEINKFKKSEEDTEGGVIIIDDDNMGVTTQNENKEI</sequence>
<feature type="compositionally biased region" description="Basic and acidic residues" evidence="12">
    <location>
        <begin position="426"/>
        <end position="441"/>
    </location>
</feature>
<dbReference type="OrthoDB" id="6093671at2759"/>
<evidence type="ECO:0000256" key="1">
    <source>
        <dbReference type="ARBA" id="ARBA00004123"/>
    </source>
</evidence>
<dbReference type="EMBL" id="AAZO01005755">
    <property type="status" value="NOT_ANNOTATED_CDS"/>
    <property type="molecule type" value="Genomic_DNA"/>
</dbReference>
<dbReference type="GO" id="GO:0030488">
    <property type="term" value="P:tRNA methylation"/>
    <property type="evidence" value="ECO:0007669"/>
    <property type="project" value="TreeGrafter"/>
</dbReference>
<evidence type="ECO:0000256" key="11">
    <source>
        <dbReference type="PROSITE-ProRule" id="PRU01023"/>
    </source>
</evidence>
<dbReference type="InterPro" id="IPR001678">
    <property type="entry name" value="MeTrfase_RsmB-F_NOP2_dom"/>
</dbReference>
<dbReference type="VEuPathDB" id="VectorBase:PHUM474660"/>
<dbReference type="HOGENOM" id="CLU_005316_4_3_1"/>
<dbReference type="InParanoid" id="E0VW57"/>
<feature type="active site" description="Nucleophile" evidence="11">
    <location>
        <position position="306"/>
    </location>
</feature>
<dbReference type="InterPro" id="IPR029063">
    <property type="entry name" value="SAM-dependent_MTases_sf"/>
</dbReference>
<keyword evidence="4" id="KW-0820">tRNA-binding</keyword>
<dbReference type="eggNOG" id="KOG2198">
    <property type="taxonomic scope" value="Eukaryota"/>
</dbReference>
<dbReference type="EMBL" id="DS235817">
    <property type="protein sequence ID" value="EEB17613.1"/>
    <property type="molecule type" value="Genomic_DNA"/>
</dbReference>
<name>E0VW57_PEDHC</name>
<keyword evidence="6 11" id="KW-0808">Transferase</keyword>
<dbReference type="KEGG" id="phu:Phum_PHUM474660"/>
<reference evidence="14" key="2">
    <citation type="submission" date="2007-04" db="EMBL/GenBank/DDBJ databases">
        <title>The genome of the human body louse.</title>
        <authorList>
            <consortium name="The Human Body Louse Genome Consortium"/>
            <person name="Kirkness E."/>
            <person name="Walenz B."/>
            <person name="Hass B."/>
            <person name="Bruggner R."/>
            <person name="Strausberg R."/>
        </authorList>
    </citation>
    <scope>NUCLEOTIDE SEQUENCE</scope>
    <source>
        <strain evidence="14">USDA</strain>
    </source>
</reference>
<dbReference type="PRINTS" id="PR02011">
    <property type="entry name" value="RCMTNCL1"/>
</dbReference>
<comment type="caution">
    <text evidence="11">Lacks conserved residue(s) required for the propagation of feature annotation.</text>
</comment>
<reference evidence="15" key="3">
    <citation type="submission" date="2020-05" db="UniProtKB">
        <authorList>
            <consortium name="EnsemblMetazoa"/>
        </authorList>
    </citation>
    <scope>IDENTIFICATION</scope>
    <source>
        <strain evidence="15">USDA</strain>
    </source>
</reference>
<dbReference type="GeneID" id="8239143"/>
<feature type="region of interest" description="Disordered" evidence="12">
    <location>
        <begin position="1"/>
        <end position="22"/>
    </location>
</feature>
<dbReference type="InterPro" id="IPR057285">
    <property type="entry name" value="Pre-PUA_NSUN2"/>
</dbReference>
<dbReference type="EnsemblMetazoa" id="PHUM474660-RA">
    <property type="protein sequence ID" value="PHUM474660-PA"/>
    <property type="gene ID" value="PHUM474660"/>
</dbReference>
<evidence type="ECO:0000259" key="13">
    <source>
        <dbReference type="PROSITE" id="PS51686"/>
    </source>
</evidence>
<dbReference type="PROSITE" id="PS01153">
    <property type="entry name" value="NOL1_NOP2_SUN"/>
    <property type="match status" value="1"/>
</dbReference>
<evidence type="ECO:0000256" key="2">
    <source>
        <dbReference type="ARBA" id="ARBA00007494"/>
    </source>
</evidence>
<dbReference type="GO" id="GO:0016428">
    <property type="term" value="F:tRNA (cytidine-5-)-methyltransferase activity"/>
    <property type="evidence" value="ECO:0007669"/>
    <property type="project" value="InterPro"/>
</dbReference>
<comment type="subcellular location">
    <subcellularLocation>
        <location evidence="1">Nucleus</location>
    </subcellularLocation>
</comment>
<proteinExistence type="inferred from homology"/>
<dbReference type="PANTHER" id="PTHR22808">
    <property type="entry name" value="NCL1 YEAST -RELATED NOL1/NOP2/FMU SUN DOMAIN-CONTAINING"/>
    <property type="match status" value="1"/>
</dbReference>
<dbReference type="SUPFAM" id="SSF53335">
    <property type="entry name" value="S-adenosyl-L-methionine-dependent methyltransferases"/>
    <property type="match status" value="1"/>
</dbReference>
<evidence type="ECO:0000313" key="14">
    <source>
        <dbReference type="EMBL" id="EEB17613.1"/>
    </source>
</evidence>
<keyword evidence="9 11" id="KW-0694">RNA-binding</keyword>
<dbReference type="InterPro" id="IPR023267">
    <property type="entry name" value="RCMT"/>
</dbReference>
<evidence type="ECO:0000256" key="4">
    <source>
        <dbReference type="ARBA" id="ARBA00022555"/>
    </source>
</evidence>
<gene>
    <name evidence="15" type="primary">8239143</name>
    <name evidence="14" type="ORF">Phum_PHUM474660</name>
</gene>
<keyword evidence="5 11" id="KW-0489">Methyltransferase</keyword>
<dbReference type="GO" id="GO:0005737">
    <property type="term" value="C:cytoplasm"/>
    <property type="evidence" value="ECO:0007669"/>
    <property type="project" value="TreeGrafter"/>
</dbReference>
<dbReference type="InterPro" id="IPR023270">
    <property type="entry name" value="RCMT_NCL1"/>
</dbReference>
<dbReference type="PRINTS" id="PR02008">
    <property type="entry name" value="RCMTFAMILY"/>
</dbReference>
<dbReference type="Proteomes" id="UP000009046">
    <property type="component" value="Unassembled WGS sequence"/>
</dbReference>
<accession>E0VW57</accession>
<keyword evidence="16" id="KW-1185">Reference proteome</keyword>
<evidence type="ECO:0000313" key="16">
    <source>
        <dbReference type="Proteomes" id="UP000009046"/>
    </source>
</evidence>
<dbReference type="Gene3D" id="3.40.50.150">
    <property type="entry name" value="Vaccinia Virus protein VP39"/>
    <property type="match status" value="1"/>
</dbReference>